<evidence type="ECO:0000256" key="5">
    <source>
        <dbReference type="SAM" id="MobiDB-lite"/>
    </source>
</evidence>
<dbReference type="Gene3D" id="2.130.10.10">
    <property type="entry name" value="YVTN repeat-like/Quinoprotein amine dehydrogenase"/>
    <property type="match status" value="2"/>
</dbReference>
<dbReference type="InterPro" id="IPR020472">
    <property type="entry name" value="WD40_PAC1"/>
</dbReference>
<accession>A0A9D4TMR8</accession>
<feature type="region of interest" description="Disordered" evidence="5">
    <location>
        <begin position="345"/>
        <end position="476"/>
    </location>
</feature>
<organism evidence="6 7">
    <name type="scientific">Chlorella vulgaris</name>
    <name type="common">Green alga</name>
    <dbReference type="NCBI Taxonomy" id="3077"/>
    <lineage>
        <taxon>Eukaryota</taxon>
        <taxon>Viridiplantae</taxon>
        <taxon>Chlorophyta</taxon>
        <taxon>core chlorophytes</taxon>
        <taxon>Trebouxiophyceae</taxon>
        <taxon>Chlorellales</taxon>
        <taxon>Chlorellaceae</taxon>
        <taxon>Chlorella clade</taxon>
        <taxon>Chlorella</taxon>
    </lineage>
</organism>
<keyword evidence="7" id="KW-1185">Reference proteome</keyword>
<dbReference type="EMBL" id="SIDB01000008">
    <property type="protein sequence ID" value="KAI3429783.1"/>
    <property type="molecule type" value="Genomic_DNA"/>
</dbReference>
<protein>
    <submittedName>
        <fullName evidence="6">Uncharacterized protein</fullName>
    </submittedName>
</protein>
<dbReference type="SMART" id="SM00320">
    <property type="entry name" value="WD40"/>
    <property type="match status" value="5"/>
</dbReference>
<name>A0A9D4TMR8_CHLVU</name>
<dbReference type="AlphaFoldDB" id="A0A9D4TMR8"/>
<evidence type="ECO:0000256" key="4">
    <source>
        <dbReference type="PROSITE-ProRule" id="PRU00221"/>
    </source>
</evidence>
<dbReference type="InterPro" id="IPR036322">
    <property type="entry name" value="WD40_repeat_dom_sf"/>
</dbReference>
<sequence>MALLAGSYERFLFGYQLDGQVEPDAAVEQAEKPVLQRTFTHAAHKGVVKCVATAGQYAATGGADDLIHLYDLKNDKDLGFLMSPGEGAVTALAFFTPAGAYNPTHMLSGSADGSMSVWQAGGGWECMKTLRAHRKEVAAICVHPSGLIALSVGRDSCLRMWDLVKGRCTFTAKLEVEAEAVEFSTEDGGTRYALLCGTRITLHGVQGEEGLLCTLDHPRRALCMAWAPGNKVVSGSEDGSLRLWDAQSGVELLCIGRAHTSRVRTLALLPASSSDSRLLVATGSSDGSIKLWDFTKAAAVGAPSGDGGGSTACLAEVHTRARLTCMAAADLPEAMQQLSQAAAQARSQAAKEQQQAGKRKAEVAAAGPQKKNGKRARAGAQPQQQQQTASQAVAGGGKPKAKPAAAKGQSAPADSVVVHDGVVEFLDAPPKQQQQQQQQQQKKQKKKKAQAASQQGKQLAASKPGLAAKRGKRPAA</sequence>
<feature type="compositionally biased region" description="Low complexity" evidence="5">
    <location>
        <begin position="402"/>
        <end position="413"/>
    </location>
</feature>
<dbReference type="PROSITE" id="PS50082">
    <property type="entry name" value="WD_REPEATS_2"/>
    <property type="match status" value="3"/>
</dbReference>
<dbReference type="InterPro" id="IPR051959">
    <property type="entry name" value="PAK1-Kinase_Regulator"/>
</dbReference>
<dbReference type="Proteomes" id="UP001055712">
    <property type="component" value="Unassembled WGS sequence"/>
</dbReference>
<dbReference type="PANTHER" id="PTHR44675">
    <property type="entry name" value="PAK1 INTERACTING PROTEIN 1"/>
    <property type="match status" value="1"/>
</dbReference>
<dbReference type="InterPro" id="IPR015943">
    <property type="entry name" value="WD40/YVTN_repeat-like_dom_sf"/>
</dbReference>
<reference evidence="6" key="2">
    <citation type="submission" date="2020-11" db="EMBL/GenBank/DDBJ databases">
        <authorList>
            <person name="Cecchin M."/>
            <person name="Marcolungo L."/>
            <person name="Rossato M."/>
            <person name="Girolomoni L."/>
            <person name="Cosentino E."/>
            <person name="Cuine S."/>
            <person name="Li-Beisson Y."/>
            <person name="Delledonne M."/>
            <person name="Ballottari M."/>
        </authorList>
    </citation>
    <scope>NUCLEOTIDE SEQUENCE</scope>
    <source>
        <strain evidence="6">211/11P</strain>
        <tissue evidence="6">Whole cell</tissue>
    </source>
</reference>
<evidence type="ECO:0000313" key="7">
    <source>
        <dbReference type="Proteomes" id="UP001055712"/>
    </source>
</evidence>
<dbReference type="PRINTS" id="PR00320">
    <property type="entry name" value="GPROTEINBRPT"/>
</dbReference>
<evidence type="ECO:0000256" key="2">
    <source>
        <dbReference type="ARBA" id="ARBA00022574"/>
    </source>
</evidence>
<feature type="compositionally biased region" description="Low complexity" evidence="5">
    <location>
        <begin position="450"/>
        <end position="463"/>
    </location>
</feature>
<dbReference type="PROSITE" id="PS50294">
    <property type="entry name" value="WD_REPEATS_REGION"/>
    <property type="match status" value="3"/>
</dbReference>
<feature type="repeat" description="WD" evidence="4">
    <location>
        <begin position="130"/>
        <end position="171"/>
    </location>
</feature>
<feature type="compositionally biased region" description="Low complexity" evidence="5">
    <location>
        <begin position="431"/>
        <end position="441"/>
    </location>
</feature>
<dbReference type="SUPFAM" id="SSF50978">
    <property type="entry name" value="WD40 repeat-like"/>
    <property type="match status" value="1"/>
</dbReference>
<comment type="caution">
    <text evidence="6">The sequence shown here is derived from an EMBL/GenBank/DDBJ whole genome shotgun (WGS) entry which is preliminary data.</text>
</comment>
<feature type="repeat" description="WD" evidence="4">
    <location>
        <begin position="214"/>
        <end position="254"/>
    </location>
</feature>
<evidence type="ECO:0000313" key="6">
    <source>
        <dbReference type="EMBL" id="KAI3429783.1"/>
    </source>
</evidence>
<dbReference type="PROSITE" id="PS00678">
    <property type="entry name" value="WD_REPEATS_1"/>
    <property type="match status" value="2"/>
</dbReference>
<evidence type="ECO:0000256" key="1">
    <source>
        <dbReference type="ARBA" id="ARBA00022517"/>
    </source>
</evidence>
<dbReference type="PANTHER" id="PTHR44675:SF1">
    <property type="entry name" value="P21-ACTIVATED PROTEIN KINASE-INTERACTING PROTEIN 1"/>
    <property type="match status" value="1"/>
</dbReference>
<feature type="compositionally biased region" description="Low complexity" evidence="5">
    <location>
        <begin position="345"/>
        <end position="356"/>
    </location>
</feature>
<dbReference type="InterPro" id="IPR001680">
    <property type="entry name" value="WD40_rpt"/>
</dbReference>
<dbReference type="OrthoDB" id="308449at2759"/>
<keyword evidence="3" id="KW-0677">Repeat</keyword>
<evidence type="ECO:0000256" key="3">
    <source>
        <dbReference type="ARBA" id="ARBA00022737"/>
    </source>
</evidence>
<reference evidence="6" key="1">
    <citation type="journal article" date="2019" name="Plant J.">
        <title>Chlorella vulgaris genome assembly and annotation reveals the molecular basis for metabolic acclimation to high light conditions.</title>
        <authorList>
            <person name="Cecchin M."/>
            <person name="Marcolungo L."/>
            <person name="Rossato M."/>
            <person name="Girolomoni L."/>
            <person name="Cosentino E."/>
            <person name="Cuine S."/>
            <person name="Li-Beisson Y."/>
            <person name="Delledonne M."/>
            <person name="Ballottari M."/>
        </authorList>
    </citation>
    <scope>NUCLEOTIDE SEQUENCE</scope>
    <source>
        <strain evidence="6">211/11P</strain>
    </source>
</reference>
<keyword evidence="2 4" id="KW-0853">WD repeat</keyword>
<dbReference type="Pfam" id="PF00400">
    <property type="entry name" value="WD40"/>
    <property type="match status" value="5"/>
</dbReference>
<dbReference type="InterPro" id="IPR019775">
    <property type="entry name" value="WD40_repeat_CS"/>
</dbReference>
<proteinExistence type="predicted"/>
<dbReference type="GO" id="GO:0042254">
    <property type="term" value="P:ribosome biogenesis"/>
    <property type="evidence" value="ECO:0007669"/>
    <property type="project" value="UniProtKB-KW"/>
</dbReference>
<keyword evidence="1" id="KW-0690">Ribosome biogenesis</keyword>
<gene>
    <name evidence="6" type="ORF">D9Q98_010096</name>
</gene>
<feature type="compositionally biased region" description="Low complexity" evidence="5">
    <location>
        <begin position="378"/>
        <end position="393"/>
    </location>
</feature>
<feature type="repeat" description="WD" evidence="4">
    <location>
        <begin position="256"/>
        <end position="302"/>
    </location>
</feature>